<name>A0A2K4X492_PSESX</name>
<geneLocation type="plasmid" evidence="1">
    <name>PP4</name>
</geneLocation>
<dbReference type="AlphaFoldDB" id="A0A2K4X492"/>
<sequence>MENNMEHESEVMPLDIEALYLTLGELLKAGLPKDTPVLITNNEGGFDAALAATVSKVIHYPTEGCEADFHLPEDVNEALRVHKVMDQMVPVDAFVIENYRS</sequence>
<organism evidence="1 2">
    <name type="scientific">Pseudomonas syringae</name>
    <dbReference type="NCBI Taxonomy" id="317"/>
    <lineage>
        <taxon>Bacteria</taxon>
        <taxon>Pseudomonadati</taxon>
        <taxon>Pseudomonadota</taxon>
        <taxon>Gammaproteobacteria</taxon>
        <taxon>Pseudomonadales</taxon>
        <taxon>Pseudomonadaceae</taxon>
        <taxon>Pseudomonas</taxon>
    </lineage>
</organism>
<dbReference type="EMBL" id="LT963413">
    <property type="protein sequence ID" value="SOS43082.1"/>
    <property type="molecule type" value="Genomic_DNA"/>
</dbReference>
<evidence type="ECO:0000313" key="2">
    <source>
        <dbReference type="Proteomes" id="UP000238095"/>
    </source>
</evidence>
<evidence type="ECO:0000313" key="1">
    <source>
        <dbReference type="EMBL" id="SOS43082.1"/>
    </source>
</evidence>
<keyword evidence="1" id="KW-0614">Plasmid</keyword>
<reference evidence="1 2" key="1">
    <citation type="submission" date="2017-11" db="EMBL/GenBank/DDBJ databases">
        <authorList>
            <person name="Han C.G."/>
        </authorList>
    </citation>
    <scope>NUCLEOTIDE SEQUENCE [LARGE SCALE GENOMIC DNA]</scope>
    <source>
        <strain evidence="1">CFBP3840</strain>
        <plasmid evidence="2">Plasmid pp4</plasmid>
    </source>
</reference>
<gene>
    <name evidence="1" type="ORF">CFBP3840_P400054</name>
</gene>
<dbReference type="Proteomes" id="UP000238095">
    <property type="component" value="Plasmid PP4"/>
</dbReference>
<proteinExistence type="predicted"/>
<protein>
    <submittedName>
        <fullName evidence="1">Uncharacterized protein</fullName>
    </submittedName>
</protein>
<accession>A0A2K4X492</accession>